<dbReference type="KEGG" id="lhi:JP39_00800"/>
<dbReference type="Proteomes" id="UP000061546">
    <property type="component" value="Chromosome"/>
</dbReference>
<sequence length="149" mass="17559">MSDIKLKSYRPFMTENFFWDFPTHFNLKEVSKFLGMEIDPTTEYISNTAKTIMRNDGIYWFIQKKHHEDIVALISLSDVDLTKKQAALMVTFKDLSDTEKEEISQRLLVFLKNQIDLKSIEINQLDRIIQENFTNNGYNVSNNNLLKRS</sequence>
<protein>
    <submittedName>
        <fullName evidence="1">Uncharacterized protein</fullName>
    </submittedName>
</protein>
<name>A0A0K2L9T6_9LACO</name>
<dbReference type="STRING" id="1074467.JP39_00800"/>
<accession>A0A0K2L9T6</accession>
<dbReference type="RefSeq" id="WP_041500996.1">
    <property type="nucleotide sequence ID" value="NZ_BJDV01000009.1"/>
</dbReference>
<dbReference type="OrthoDB" id="2292496at2"/>
<evidence type="ECO:0000313" key="2">
    <source>
        <dbReference type="Proteomes" id="UP000061546"/>
    </source>
</evidence>
<gene>
    <name evidence="1" type="ORF">JP39_00800</name>
</gene>
<evidence type="ECO:0000313" key="1">
    <source>
        <dbReference type="EMBL" id="ALB28030.1"/>
    </source>
</evidence>
<dbReference type="AlphaFoldDB" id="A0A0K2L9T6"/>
<dbReference type="EMBL" id="CP012559">
    <property type="protein sequence ID" value="ALB28030.1"/>
    <property type="molecule type" value="Genomic_DNA"/>
</dbReference>
<keyword evidence="2" id="KW-1185">Reference proteome</keyword>
<organism evidence="1 2">
    <name type="scientific">Companilactobacillus heilongjiangensis</name>
    <dbReference type="NCBI Taxonomy" id="1074467"/>
    <lineage>
        <taxon>Bacteria</taxon>
        <taxon>Bacillati</taxon>
        <taxon>Bacillota</taxon>
        <taxon>Bacilli</taxon>
        <taxon>Lactobacillales</taxon>
        <taxon>Lactobacillaceae</taxon>
        <taxon>Companilactobacillus</taxon>
    </lineage>
</organism>
<proteinExistence type="predicted"/>
<reference evidence="1 2" key="1">
    <citation type="submission" date="2015-08" db="EMBL/GenBank/DDBJ databases">
        <title>Genomic sequence of Lactobacillus heilongjiangensis DSM 28069, isolated from Chinese traditional pickle.</title>
        <authorList>
            <person name="Jiang X."/>
            <person name="Zheng B."/>
            <person name="Cheng H."/>
        </authorList>
    </citation>
    <scope>NUCLEOTIDE SEQUENCE [LARGE SCALE GENOMIC DNA]</scope>
    <source>
        <strain evidence="1 2">DSM 28069</strain>
    </source>
</reference>